<evidence type="ECO:0000313" key="1">
    <source>
        <dbReference type="EMBL" id="CEM50097.1"/>
    </source>
</evidence>
<accession>A0A0G4HZT4</accession>
<sequence>MIRLSKTFCCIVLPYVDIPMEGVFSSLSREAQIAGVGGLKHPEYNRKVSLKVRHIAQDYLTGVRAMDQTFVATGRDHACAAEPMTRRMEGMGVGGGNRSVTSDLRSGGIMVERIEVSGEEEDEMDALMGAASVGATPMPAVVAAGGGRGRYWEEWDGQTQRQA</sequence>
<organism evidence="1">
    <name type="scientific">Chromera velia CCMP2878</name>
    <dbReference type="NCBI Taxonomy" id="1169474"/>
    <lineage>
        <taxon>Eukaryota</taxon>
        <taxon>Sar</taxon>
        <taxon>Alveolata</taxon>
        <taxon>Colpodellida</taxon>
        <taxon>Chromeraceae</taxon>
        <taxon>Chromera</taxon>
    </lineage>
</organism>
<protein>
    <submittedName>
        <fullName evidence="1">Uncharacterized protein</fullName>
    </submittedName>
</protein>
<proteinExistence type="predicted"/>
<reference evidence="1" key="1">
    <citation type="submission" date="2014-11" db="EMBL/GenBank/DDBJ databases">
        <authorList>
            <person name="Otto D Thomas"/>
            <person name="Naeem Raeece"/>
        </authorList>
    </citation>
    <scope>NUCLEOTIDE SEQUENCE</scope>
</reference>
<dbReference type="PhylomeDB" id="A0A0G4HZT4"/>
<dbReference type="VEuPathDB" id="CryptoDB:Cvel_9797"/>
<gene>
    <name evidence="1" type="ORF">Cvel_9797</name>
</gene>
<dbReference type="EMBL" id="CDMZ01004554">
    <property type="protein sequence ID" value="CEM50097.1"/>
    <property type="molecule type" value="Genomic_DNA"/>
</dbReference>
<name>A0A0G4HZT4_9ALVE</name>
<dbReference type="AlphaFoldDB" id="A0A0G4HZT4"/>